<name>A0A3N4I4Y8_ASCIM</name>
<dbReference type="AlphaFoldDB" id="A0A3N4I4Y8"/>
<accession>A0A3N4I4Y8</accession>
<dbReference type="Proteomes" id="UP000275078">
    <property type="component" value="Unassembled WGS sequence"/>
</dbReference>
<gene>
    <name evidence="2" type="ORF">BJ508DRAFT_127990</name>
</gene>
<dbReference type="STRING" id="1160509.A0A3N4I4Y8"/>
<keyword evidence="3" id="KW-1185">Reference proteome</keyword>
<evidence type="ECO:0000256" key="1">
    <source>
        <dbReference type="SAM" id="MobiDB-lite"/>
    </source>
</evidence>
<feature type="region of interest" description="Disordered" evidence="1">
    <location>
        <begin position="220"/>
        <end position="259"/>
    </location>
</feature>
<protein>
    <submittedName>
        <fullName evidence="2">Uncharacterized protein</fullName>
    </submittedName>
</protein>
<dbReference type="EMBL" id="ML119687">
    <property type="protein sequence ID" value="RPA80527.1"/>
    <property type="molecule type" value="Genomic_DNA"/>
</dbReference>
<feature type="compositionally biased region" description="Basic and acidic residues" evidence="1">
    <location>
        <begin position="237"/>
        <end position="259"/>
    </location>
</feature>
<sequence length="428" mass="48206">MRYNSARNVGLATIYRKKELIQLTGNCGCGTEFRIVEDVTDLEEGEAKRRTQTKHSTGEGCPPPSEPATVLQLAVQQYNYHAEECNNCRFPIRSYRQHIPRCTTGFRIAGPIRDQFEKARVIAQHTRNPAQFENLRIEVPEAVGFSRGVVTVLNQIAEAELEASYTSSTRYAFGRVGCQAEEARFTRVFCIVDKKEQTTPNQSKITPELVVVSDSPVAIPETRNEQDLQAEPEPIDEDRKQASDLDSESDSKISYHPEPKFKLLGPTRYGLTFKFPNRPNLPVLAMIEVKIPILRSVSGGFENTAPAPVGYIIRIHTVRFNSATLKLEKLSREGRYGELSEYHFKSPIITQGQHAIHPEDLTPQLFEPNDKLSYHKAACQAKTILDPTARGKCYCDIDGDFQPFELREAYNHALETRGMNPLSSEDST</sequence>
<feature type="region of interest" description="Disordered" evidence="1">
    <location>
        <begin position="44"/>
        <end position="66"/>
    </location>
</feature>
<reference evidence="2 3" key="1">
    <citation type="journal article" date="2018" name="Nat. Ecol. Evol.">
        <title>Pezizomycetes genomes reveal the molecular basis of ectomycorrhizal truffle lifestyle.</title>
        <authorList>
            <person name="Murat C."/>
            <person name="Payen T."/>
            <person name="Noel B."/>
            <person name="Kuo A."/>
            <person name="Morin E."/>
            <person name="Chen J."/>
            <person name="Kohler A."/>
            <person name="Krizsan K."/>
            <person name="Balestrini R."/>
            <person name="Da Silva C."/>
            <person name="Montanini B."/>
            <person name="Hainaut M."/>
            <person name="Levati E."/>
            <person name="Barry K.W."/>
            <person name="Belfiori B."/>
            <person name="Cichocki N."/>
            <person name="Clum A."/>
            <person name="Dockter R.B."/>
            <person name="Fauchery L."/>
            <person name="Guy J."/>
            <person name="Iotti M."/>
            <person name="Le Tacon F."/>
            <person name="Lindquist E.A."/>
            <person name="Lipzen A."/>
            <person name="Malagnac F."/>
            <person name="Mello A."/>
            <person name="Molinier V."/>
            <person name="Miyauchi S."/>
            <person name="Poulain J."/>
            <person name="Riccioni C."/>
            <person name="Rubini A."/>
            <person name="Sitrit Y."/>
            <person name="Splivallo R."/>
            <person name="Traeger S."/>
            <person name="Wang M."/>
            <person name="Zifcakova L."/>
            <person name="Wipf D."/>
            <person name="Zambonelli A."/>
            <person name="Paolocci F."/>
            <person name="Nowrousian M."/>
            <person name="Ottonello S."/>
            <person name="Baldrian P."/>
            <person name="Spatafora J.W."/>
            <person name="Henrissat B."/>
            <person name="Nagy L.G."/>
            <person name="Aury J.M."/>
            <person name="Wincker P."/>
            <person name="Grigoriev I.V."/>
            <person name="Bonfante P."/>
            <person name="Martin F.M."/>
        </authorList>
    </citation>
    <scope>NUCLEOTIDE SEQUENCE [LARGE SCALE GENOMIC DNA]</scope>
    <source>
        <strain evidence="2 3">RN42</strain>
    </source>
</reference>
<organism evidence="2 3">
    <name type="scientific">Ascobolus immersus RN42</name>
    <dbReference type="NCBI Taxonomy" id="1160509"/>
    <lineage>
        <taxon>Eukaryota</taxon>
        <taxon>Fungi</taxon>
        <taxon>Dikarya</taxon>
        <taxon>Ascomycota</taxon>
        <taxon>Pezizomycotina</taxon>
        <taxon>Pezizomycetes</taxon>
        <taxon>Pezizales</taxon>
        <taxon>Ascobolaceae</taxon>
        <taxon>Ascobolus</taxon>
    </lineage>
</organism>
<proteinExistence type="predicted"/>
<evidence type="ECO:0000313" key="3">
    <source>
        <dbReference type="Proteomes" id="UP000275078"/>
    </source>
</evidence>
<evidence type="ECO:0000313" key="2">
    <source>
        <dbReference type="EMBL" id="RPA80527.1"/>
    </source>
</evidence>